<proteinExistence type="predicted"/>
<evidence type="ECO:0000313" key="2">
    <source>
        <dbReference type="Proteomes" id="UP000316208"/>
    </source>
</evidence>
<accession>A0ABY3AGE7</accession>
<dbReference type="Proteomes" id="UP000316208">
    <property type="component" value="Unassembled WGS sequence"/>
</dbReference>
<reference evidence="1 2" key="1">
    <citation type="submission" date="2018-03" db="EMBL/GenBank/DDBJ databases">
        <title>Aerobic endospore-forming bacteria genome sequencing and assembly.</title>
        <authorList>
            <person name="Cavalcante D.A."/>
            <person name="Driks A."/>
            <person name="Putonti C."/>
            <person name="De-Souza M.T."/>
        </authorList>
    </citation>
    <scope>NUCLEOTIDE SEQUENCE [LARGE SCALE GENOMIC DNA]</scope>
    <source>
        <strain evidence="1 2">SDF0028</strain>
    </source>
</reference>
<organism evidence="1 2">
    <name type="scientific">Paenibacillus popilliae</name>
    <name type="common">Bacillus popilliae</name>
    <dbReference type="NCBI Taxonomy" id="78057"/>
    <lineage>
        <taxon>Bacteria</taxon>
        <taxon>Bacillati</taxon>
        <taxon>Bacillota</taxon>
        <taxon>Bacilli</taxon>
        <taxon>Bacillales</taxon>
        <taxon>Paenibacillaceae</taxon>
        <taxon>Paenibacillus</taxon>
    </lineage>
</organism>
<evidence type="ECO:0000313" key="1">
    <source>
        <dbReference type="EMBL" id="TQR39933.1"/>
    </source>
</evidence>
<protein>
    <submittedName>
        <fullName evidence="1">Uncharacterized protein</fullName>
    </submittedName>
</protein>
<name>A0ABY3AGE7_PAEPP</name>
<feature type="non-terminal residue" evidence="1">
    <location>
        <position position="62"/>
    </location>
</feature>
<gene>
    <name evidence="1" type="ORF">C7Y44_28540</name>
</gene>
<keyword evidence="2" id="KW-1185">Reference proteome</keyword>
<comment type="caution">
    <text evidence="1">The sequence shown here is derived from an EMBL/GenBank/DDBJ whole genome shotgun (WGS) entry which is preliminary data.</text>
</comment>
<sequence length="62" mass="6515">MKLDGETDIKAPVFDQEGTVKAPVFVMDLPPVPVPPLMNIKDYEAAQAAASSSNNTANTPTA</sequence>
<dbReference type="EMBL" id="SADY01000022">
    <property type="protein sequence ID" value="TQR39933.1"/>
    <property type="molecule type" value="Genomic_DNA"/>
</dbReference>